<reference evidence="1 2" key="2">
    <citation type="submission" date="2017-09" db="EMBL/GenBank/DDBJ databases">
        <title>Tripartite evolution among Lactobacillus johnsonii, Lactobacillus taiwanensis, Lactobacillus reuteri and their rodent host.</title>
        <authorList>
            <person name="Wang T."/>
            <person name="Knowles S."/>
            <person name="Cheng C."/>
        </authorList>
    </citation>
    <scope>NUCLEOTIDE SEQUENCE [LARGE SCALE GENOMIC DNA]</scope>
    <source>
        <strain evidence="1 2">105n</strain>
    </source>
</reference>
<protein>
    <recommendedName>
        <fullName evidence="3">Toxin-antitoxin system HicB family antitoxin</fullName>
    </recommendedName>
</protein>
<dbReference type="EMBL" id="NGPX01000014">
    <property type="protein sequence ID" value="OYS94485.1"/>
    <property type="molecule type" value="Genomic_DNA"/>
</dbReference>
<name>A0AB73PGW1_LIMRT</name>
<dbReference type="Proteomes" id="UP000216681">
    <property type="component" value="Unassembled WGS sequence"/>
</dbReference>
<dbReference type="InterPro" id="IPR010985">
    <property type="entry name" value="Ribbon_hlx_hlx"/>
</dbReference>
<accession>A0AB73PGW1</accession>
<proteinExistence type="predicted"/>
<evidence type="ECO:0008006" key="3">
    <source>
        <dbReference type="Google" id="ProtNLM"/>
    </source>
</evidence>
<dbReference type="Gene3D" id="1.10.1220.10">
    <property type="entry name" value="Met repressor-like"/>
    <property type="match status" value="1"/>
</dbReference>
<dbReference type="AlphaFoldDB" id="A0AB73PGW1"/>
<sequence>MKMMANGWKSREQIMKDYGYSEGKSTNSMKLKQITLRLPYNLYEKAKREAEREGYSFNAYALKAINHYLLNF</sequence>
<dbReference type="RefSeq" id="WP_094512288.1">
    <property type="nucleotide sequence ID" value="NZ_CP179918.1"/>
</dbReference>
<dbReference type="GO" id="GO:0006355">
    <property type="term" value="P:regulation of DNA-templated transcription"/>
    <property type="evidence" value="ECO:0007669"/>
    <property type="project" value="InterPro"/>
</dbReference>
<evidence type="ECO:0000313" key="2">
    <source>
        <dbReference type="Proteomes" id="UP000216681"/>
    </source>
</evidence>
<organism evidence="1 2">
    <name type="scientific">Limosilactobacillus reuteri</name>
    <name type="common">Lactobacillus reuteri</name>
    <dbReference type="NCBI Taxonomy" id="1598"/>
    <lineage>
        <taxon>Bacteria</taxon>
        <taxon>Bacillati</taxon>
        <taxon>Bacillota</taxon>
        <taxon>Bacilli</taxon>
        <taxon>Lactobacillales</taxon>
        <taxon>Lactobacillaceae</taxon>
        <taxon>Limosilactobacillus</taxon>
    </lineage>
</organism>
<gene>
    <name evidence="1" type="ORF">CBG15_03790</name>
</gene>
<evidence type="ECO:0000313" key="1">
    <source>
        <dbReference type="EMBL" id="OYS94485.1"/>
    </source>
</evidence>
<comment type="caution">
    <text evidence="1">The sequence shown here is derived from an EMBL/GenBank/DDBJ whole genome shotgun (WGS) entry which is preliminary data.</text>
</comment>
<dbReference type="InterPro" id="IPR008651">
    <property type="entry name" value="Uncharacterised_HicB"/>
</dbReference>
<dbReference type="Pfam" id="PF05534">
    <property type="entry name" value="HicB"/>
    <property type="match status" value="1"/>
</dbReference>
<dbReference type="InterPro" id="IPR013321">
    <property type="entry name" value="Arc_rbn_hlx_hlx"/>
</dbReference>
<dbReference type="SUPFAM" id="SSF47598">
    <property type="entry name" value="Ribbon-helix-helix"/>
    <property type="match status" value="1"/>
</dbReference>
<reference evidence="1 2" key="1">
    <citation type="submission" date="2017-05" db="EMBL/GenBank/DDBJ databases">
        <authorList>
            <person name="Lin X.B."/>
            <person name="Stothard P."/>
            <person name="Tasseva G."/>
            <person name="Walter J."/>
        </authorList>
    </citation>
    <scope>NUCLEOTIDE SEQUENCE [LARGE SCALE GENOMIC DNA]</scope>
    <source>
        <strain evidence="1 2">105n</strain>
    </source>
</reference>